<dbReference type="SUPFAM" id="SSF53474">
    <property type="entry name" value="alpha/beta-Hydrolases"/>
    <property type="match status" value="1"/>
</dbReference>
<keyword evidence="4" id="KW-1015">Disulfide bond</keyword>
<dbReference type="PANTHER" id="PTHR43918">
    <property type="entry name" value="ACETYLCHOLINESTERASE"/>
    <property type="match status" value="1"/>
</dbReference>
<protein>
    <recommendedName>
        <fullName evidence="8">Carboxylic ester hydrolase</fullName>
        <ecNumber evidence="8">3.1.1.-</ecNumber>
    </recommendedName>
</protein>
<evidence type="ECO:0000256" key="4">
    <source>
        <dbReference type="ARBA" id="ARBA00023157"/>
    </source>
</evidence>
<accession>A0AAQ4E6U6</accession>
<dbReference type="GO" id="GO:0003990">
    <property type="term" value="F:acetylcholinesterase activity"/>
    <property type="evidence" value="ECO:0007669"/>
    <property type="project" value="UniProtKB-EC"/>
</dbReference>
<dbReference type="Pfam" id="PF00135">
    <property type="entry name" value="COesterase"/>
    <property type="match status" value="1"/>
</dbReference>
<keyword evidence="3 8" id="KW-0378">Hydrolase</keyword>
<dbReference type="Proteomes" id="UP001321473">
    <property type="component" value="Unassembled WGS sequence"/>
</dbReference>
<dbReference type="InterPro" id="IPR000997">
    <property type="entry name" value="Cholinesterase"/>
</dbReference>
<dbReference type="InterPro" id="IPR029058">
    <property type="entry name" value="AB_hydrolase_fold"/>
</dbReference>
<organism evidence="10 11">
    <name type="scientific">Amblyomma americanum</name>
    <name type="common">Lone star tick</name>
    <dbReference type="NCBI Taxonomy" id="6943"/>
    <lineage>
        <taxon>Eukaryota</taxon>
        <taxon>Metazoa</taxon>
        <taxon>Ecdysozoa</taxon>
        <taxon>Arthropoda</taxon>
        <taxon>Chelicerata</taxon>
        <taxon>Arachnida</taxon>
        <taxon>Acari</taxon>
        <taxon>Parasitiformes</taxon>
        <taxon>Ixodida</taxon>
        <taxon>Ixodoidea</taxon>
        <taxon>Ixodidae</taxon>
        <taxon>Amblyomminae</taxon>
        <taxon>Amblyomma</taxon>
    </lineage>
</organism>
<evidence type="ECO:0000256" key="7">
    <source>
        <dbReference type="PIRSR" id="PIRSR600997-1"/>
    </source>
</evidence>
<dbReference type="GO" id="GO:0019695">
    <property type="term" value="P:choline metabolic process"/>
    <property type="evidence" value="ECO:0007669"/>
    <property type="project" value="TreeGrafter"/>
</dbReference>
<dbReference type="PROSITE" id="PS00122">
    <property type="entry name" value="CARBOXYLESTERASE_B_1"/>
    <property type="match status" value="1"/>
</dbReference>
<keyword evidence="5" id="KW-0325">Glycoprotein</keyword>
<dbReference type="PRINTS" id="PR00878">
    <property type="entry name" value="CHOLNESTRASE"/>
</dbReference>
<dbReference type="InterPro" id="IPR019826">
    <property type="entry name" value="Carboxylesterase_B_AS"/>
</dbReference>
<name>A0AAQ4E6U6_AMBAM</name>
<dbReference type="EMBL" id="JARKHS020021148">
    <property type="protein sequence ID" value="KAK8770441.1"/>
    <property type="molecule type" value="Genomic_DNA"/>
</dbReference>
<sequence length="551" mass="59747">MVLITIAFQEARKATNMKRVVVVAIILKALLCAAYEVQRPTDLGLVGGRNIEILGTTIEEYRGIPFAEPPIGELRFKPPVPAKPWEGTLNATSRRSGCPQPMLNMSLTGDIDYGEDCLHLNVWAREGSSNAPVLVWIYGGGFTYGSASHDNYTGAVIAAKTGIVVASMNYRVGVLGFLNAESPESPGNMGFLDQNLALKWIKNNIERFGGDPSSITLFGESAGAMSAHAHMLSPMSRGLFRRAIAMSGVINSPEFTETPHESVAKGDALAAIVGCHPDNKTLVSHPDEVIACLRTRSADELVKVAIRAVPGKFMPFLPTYHDAFLPEEPSAAIRSGSFDTGVELLTGVTSDEGVTFFYGLQPESEILAEHLDHFDREALISALHKTVSSWAKGVAPPLLKDDEAEITSKAAIRRKYVDYLGDRLFVCPMHTAAAAHASRGGTVYTYVFDHWPTKRAPLTWAGVGHGFDLPYIFGLPLLDRERVDFSDEDVADSEKHLIMMGAFAGLPVQPGVSAWPKYTASSPISMLLKNDNYTNIVGFRSEHCDSSSGHP</sequence>
<evidence type="ECO:0000256" key="6">
    <source>
        <dbReference type="ARBA" id="ARBA00048484"/>
    </source>
</evidence>
<dbReference type="GO" id="GO:0006581">
    <property type="term" value="P:acetylcholine catabolic process"/>
    <property type="evidence" value="ECO:0007669"/>
    <property type="project" value="TreeGrafter"/>
</dbReference>
<evidence type="ECO:0000313" key="11">
    <source>
        <dbReference type="Proteomes" id="UP001321473"/>
    </source>
</evidence>
<keyword evidence="2" id="KW-0719">Serine esterase</keyword>
<dbReference type="GO" id="GO:0005886">
    <property type="term" value="C:plasma membrane"/>
    <property type="evidence" value="ECO:0007669"/>
    <property type="project" value="TreeGrafter"/>
</dbReference>
<comment type="caution">
    <text evidence="10">The sequence shown here is derived from an EMBL/GenBank/DDBJ whole genome shotgun (WGS) entry which is preliminary data.</text>
</comment>
<evidence type="ECO:0000256" key="5">
    <source>
        <dbReference type="ARBA" id="ARBA00023180"/>
    </source>
</evidence>
<reference evidence="10 11" key="1">
    <citation type="journal article" date="2023" name="Arcadia Sci">
        <title>De novo assembly of a long-read Amblyomma americanum tick genome.</title>
        <authorList>
            <person name="Chou S."/>
            <person name="Poskanzer K.E."/>
            <person name="Rollins M."/>
            <person name="Thuy-Boun P.S."/>
        </authorList>
    </citation>
    <scope>NUCLEOTIDE SEQUENCE [LARGE SCALE GENOMIC DNA]</scope>
    <source>
        <strain evidence="10">F_SG_1</strain>
        <tissue evidence="10">Salivary glands</tissue>
    </source>
</reference>
<dbReference type="Gene3D" id="3.40.50.1820">
    <property type="entry name" value="alpha/beta hydrolase"/>
    <property type="match status" value="1"/>
</dbReference>
<dbReference type="EC" id="3.1.1.-" evidence="8"/>
<evidence type="ECO:0000256" key="8">
    <source>
        <dbReference type="RuleBase" id="RU361235"/>
    </source>
</evidence>
<comment type="similarity">
    <text evidence="1 8">Belongs to the type-B carboxylesterase/lipase family.</text>
</comment>
<keyword evidence="11" id="KW-1185">Reference proteome</keyword>
<gene>
    <name evidence="10" type="ORF">V5799_013095</name>
</gene>
<dbReference type="PANTHER" id="PTHR43918:SF4">
    <property type="entry name" value="CARBOXYLIC ESTER HYDROLASE"/>
    <property type="match status" value="1"/>
</dbReference>
<proteinExistence type="inferred from homology"/>
<evidence type="ECO:0000256" key="3">
    <source>
        <dbReference type="ARBA" id="ARBA00022801"/>
    </source>
</evidence>
<feature type="active site" description="Charge relay system" evidence="7">
    <location>
        <position position="352"/>
    </location>
</feature>
<dbReference type="InterPro" id="IPR050654">
    <property type="entry name" value="AChE-related_enzymes"/>
</dbReference>
<dbReference type="AlphaFoldDB" id="A0AAQ4E6U6"/>
<feature type="active site" description="Charge relay system" evidence="7">
    <location>
        <position position="465"/>
    </location>
</feature>
<feature type="active site" description="Acyl-ester intermediate" evidence="7">
    <location>
        <position position="221"/>
    </location>
</feature>
<evidence type="ECO:0000256" key="2">
    <source>
        <dbReference type="ARBA" id="ARBA00022487"/>
    </source>
</evidence>
<feature type="domain" description="Carboxylesterase type B" evidence="9">
    <location>
        <begin position="40"/>
        <end position="532"/>
    </location>
</feature>
<comment type="catalytic activity">
    <reaction evidence="6">
        <text>acetylcholine + H2O = choline + acetate + H(+)</text>
        <dbReference type="Rhea" id="RHEA:17561"/>
        <dbReference type="ChEBI" id="CHEBI:15354"/>
        <dbReference type="ChEBI" id="CHEBI:15355"/>
        <dbReference type="ChEBI" id="CHEBI:15377"/>
        <dbReference type="ChEBI" id="CHEBI:15378"/>
        <dbReference type="ChEBI" id="CHEBI:30089"/>
        <dbReference type="EC" id="3.1.1.7"/>
    </reaction>
</comment>
<dbReference type="GO" id="GO:0005615">
    <property type="term" value="C:extracellular space"/>
    <property type="evidence" value="ECO:0007669"/>
    <property type="project" value="TreeGrafter"/>
</dbReference>
<dbReference type="InterPro" id="IPR002018">
    <property type="entry name" value="CarbesteraseB"/>
</dbReference>
<evidence type="ECO:0000259" key="9">
    <source>
        <dbReference type="Pfam" id="PF00135"/>
    </source>
</evidence>
<evidence type="ECO:0000256" key="1">
    <source>
        <dbReference type="ARBA" id="ARBA00005964"/>
    </source>
</evidence>
<evidence type="ECO:0000313" key="10">
    <source>
        <dbReference type="EMBL" id="KAK8770441.1"/>
    </source>
</evidence>